<proteinExistence type="predicted"/>
<organism evidence="1 2">
    <name type="scientific">Butyricimonas virosa</name>
    <dbReference type="NCBI Taxonomy" id="544645"/>
    <lineage>
        <taxon>Bacteria</taxon>
        <taxon>Pseudomonadati</taxon>
        <taxon>Bacteroidota</taxon>
        <taxon>Bacteroidia</taxon>
        <taxon>Bacteroidales</taxon>
        <taxon>Odoribacteraceae</taxon>
        <taxon>Butyricimonas</taxon>
    </lineage>
</organism>
<name>A0A415QJR6_9BACT</name>
<gene>
    <name evidence="1" type="ORF">DWZ68_07910</name>
</gene>
<dbReference type="Proteomes" id="UP000286038">
    <property type="component" value="Unassembled WGS sequence"/>
</dbReference>
<dbReference type="AlphaFoldDB" id="A0A415QJR6"/>
<sequence>MSERSIAIGVASIGYGEAVNGVVPASYTRLRDIYKGSVAFNFADANQVKIEVEGREDPLAIINRKGDADSIEFSIPSPTTDELVTFCGGTKNGDKWEAPNSVETINKAFCIATQPYEGKYVEYTIVNGAVSAKISQAPGSEQTDLLLVKVTRQSAIAADGSLKPSFIREVKTVTPQA</sequence>
<comment type="caution">
    <text evidence="1">The sequence shown here is derived from an EMBL/GenBank/DDBJ whole genome shotgun (WGS) entry which is preliminary data.</text>
</comment>
<evidence type="ECO:0000313" key="1">
    <source>
        <dbReference type="EMBL" id="RHM43946.1"/>
    </source>
</evidence>
<reference evidence="1 2" key="1">
    <citation type="submission" date="2018-08" db="EMBL/GenBank/DDBJ databases">
        <title>A genome reference for cultivated species of the human gut microbiota.</title>
        <authorList>
            <person name="Zou Y."/>
            <person name="Xue W."/>
            <person name="Luo G."/>
        </authorList>
    </citation>
    <scope>NUCLEOTIDE SEQUENCE [LARGE SCALE GENOMIC DNA]</scope>
    <source>
        <strain evidence="1 2">AF34-33</strain>
    </source>
</reference>
<evidence type="ECO:0008006" key="3">
    <source>
        <dbReference type="Google" id="ProtNLM"/>
    </source>
</evidence>
<protein>
    <recommendedName>
        <fullName evidence="3">Phage tail protein</fullName>
    </recommendedName>
</protein>
<dbReference type="EMBL" id="QRPV01000007">
    <property type="protein sequence ID" value="RHM43946.1"/>
    <property type="molecule type" value="Genomic_DNA"/>
</dbReference>
<evidence type="ECO:0000313" key="2">
    <source>
        <dbReference type="Proteomes" id="UP000286038"/>
    </source>
</evidence>
<accession>A0A415QJR6</accession>
<dbReference type="RefSeq" id="WP_118449667.1">
    <property type="nucleotide sequence ID" value="NZ_CABJDM010000007.1"/>
</dbReference>